<dbReference type="PANTHER" id="PTHR11556:SF1">
    <property type="entry name" value="FRUCTOSE-BISPHOSPHATASE"/>
    <property type="match status" value="1"/>
</dbReference>
<dbReference type="OMA" id="DPHIGEC"/>
<dbReference type="PaxDb" id="2903-EOD34728"/>
<reference evidence="13" key="1">
    <citation type="journal article" date="2013" name="Nature">
        <title>Pan genome of the phytoplankton Emiliania underpins its global distribution.</title>
        <authorList>
            <person name="Read B.A."/>
            <person name="Kegel J."/>
            <person name="Klute M.J."/>
            <person name="Kuo A."/>
            <person name="Lefebvre S.C."/>
            <person name="Maumus F."/>
            <person name="Mayer C."/>
            <person name="Miller J."/>
            <person name="Monier A."/>
            <person name="Salamov A."/>
            <person name="Young J."/>
            <person name="Aguilar M."/>
            <person name="Claverie J.M."/>
            <person name="Frickenhaus S."/>
            <person name="Gonzalez K."/>
            <person name="Herman E.K."/>
            <person name="Lin Y.C."/>
            <person name="Napier J."/>
            <person name="Ogata H."/>
            <person name="Sarno A.F."/>
            <person name="Shmutz J."/>
            <person name="Schroeder D."/>
            <person name="de Vargas C."/>
            <person name="Verret F."/>
            <person name="von Dassow P."/>
            <person name="Valentin K."/>
            <person name="Van de Peer Y."/>
            <person name="Wheeler G."/>
            <person name="Dacks J.B."/>
            <person name="Delwiche C.F."/>
            <person name="Dyhrman S.T."/>
            <person name="Glockner G."/>
            <person name="John U."/>
            <person name="Richards T."/>
            <person name="Worden A.Z."/>
            <person name="Zhang X."/>
            <person name="Grigoriev I.V."/>
            <person name="Allen A.E."/>
            <person name="Bidle K."/>
            <person name="Borodovsky M."/>
            <person name="Bowler C."/>
            <person name="Brownlee C."/>
            <person name="Cock J.M."/>
            <person name="Elias M."/>
            <person name="Gladyshev V.N."/>
            <person name="Groth M."/>
            <person name="Guda C."/>
            <person name="Hadaegh A."/>
            <person name="Iglesias-Rodriguez M.D."/>
            <person name="Jenkins J."/>
            <person name="Jones B.M."/>
            <person name="Lawson T."/>
            <person name="Leese F."/>
            <person name="Lindquist E."/>
            <person name="Lobanov A."/>
            <person name="Lomsadze A."/>
            <person name="Malik S.B."/>
            <person name="Marsh M.E."/>
            <person name="Mackinder L."/>
            <person name="Mock T."/>
            <person name="Mueller-Roeber B."/>
            <person name="Pagarete A."/>
            <person name="Parker M."/>
            <person name="Probert I."/>
            <person name="Quesneville H."/>
            <person name="Raines C."/>
            <person name="Rensing S.A."/>
            <person name="Riano-Pachon D.M."/>
            <person name="Richier S."/>
            <person name="Rokitta S."/>
            <person name="Shiraiwa Y."/>
            <person name="Soanes D.M."/>
            <person name="van der Giezen M."/>
            <person name="Wahlund T.M."/>
            <person name="Williams B."/>
            <person name="Wilson W."/>
            <person name="Wolfe G."/>
            <person name="Wurch L.L."/>
        </authorList>
    </citation>
    <scope>NUCLEOTIDE SEQUENCE</scope>
</reference>
<evidence type="ECO:0000256" key="4">
    <source>
        <dbReference type="ARBA" id="ARBA00022801"/>
    </source>
</evidence>
<name>A0A0D3KG43_EMIH1</name>
<dbReference type="InterPro" id="IPR044015">
    <property type="entry name" value="FBPase_C_dom"/>
</dbReference>
<feature type="domain" description="Fructose-1-6-bisphosphatase class 1 C-terminal" evidence="11">
    <location>
        <begin position="64"/>
        <end position="115"/>
    </location>
</feature>
<keyword evidence="13" id="KW-1185">Reference proteome</keyword>
<dbReference type="Gene3D" id="3.40.190.80">
    <property type="match status" value="1"/>
</dbReference>
<dbReference type="GO" id="GO:0005829">
    <property type="term" value="C:cytosol"/>
    <property type="evidence" value="ECO:0007669"/>
    <property type="project" value="TreeGrafter"/>
</dbReference>
<dbReference type="AlphaFoldDB" id="A0A0D3KG43"/>
<reference evidence="12" key="2">
    <citation type="submission" date="2024-10" db="UniProtKB">
        <authorList>
            <consortium name="EnsemblProtists"/>
        </authorList>
    </citation>
    <scope>IDENTIFICATION</scope>
</reference>
<evidence type="ECO:0000256" key="9">
    <source>
        <dbReference type="SAM" id="MobiDB-lite"/>
    </source>
</evidence>
<dbReference type="PANTHER" id="PTHR11556">
    <property type="entry name" value="FRUCTOSE-1,6-BISPHOSPHATASE-RELATED"/>
    <property type="match status" value="1"/>
</dbReference>
<dbReference type="GO" id="GO:0006002">
    <property type="term" value="P:fructose 6-phosphate metabolic process"/>
    <property type="evidence" value="ECO:0007669"/>
    <property type="project" value="TreeGrafter"/>
</dbReference>
<evidence type="ECO:0000313" key="13">
    <source>
        <dbReference type="Proteomes" id="UP000013827"/>
    </source>
</evidence>
<dbReference type="GO" id="GO:0030388">
    <property type="term" value="P:fructose 1,6-bisphosphate metabolic process"/>
    <property type="evidence" value="ECO:0007669"/>
    <property type="project" value="TreeGrafter"/>
</dbReference>
<organism evidence="12 13">
    <name type="scientific">Emiliania huxleyi (strain CCMP1516)</name>
    <dbReference type="NCBI Taxonomy" id="280463"/>
    <lineage>
        <taxon>Eukaryota</taxon>
        <taxon>Haptista</taxon>
        <taxon>Haptophyta</taxon>
        <taxon>Prymnesiophyceae</taxon>
        <taxon>Isochrysidales</taxon>
        <taxon>Noelaerhabdaceae</taxon>
        <taxon>Emiliania</taxon>
    </lineage>
</organism>
<evidence type="ECO:0000256" key="6">
    <source>
        <dbReference type="ARBA" id="ARBA00023277"/>
    </source>
</evidence>
<dbReference type="GO" id="GO:0006000">
    <property type="term" value="P:fructose metabolic process"/>
    <property type="evidence" value="ECO:0007669"/>
    <property type="project" value="TreeGrafter"/>
</dbReference>
<evidence type="ECO:0000313" key="12">
    <source>
        <dbReference type="EnsemblProtists" id="EOD34728"/>
    </source>
</evidence>
<dbReference type="EnsemblProtists" id="EOD34728">
    <property type="protein sequence ID" value="EOD34728"/>
    <property type="gene ID" value="EMIHUDRAFT_455501"/>
</dbReference>
<comment type="cofactor">
    <cofactor evidence="1">
        <name>Mg(2+)</name>
        <dbReference type="ChEBI" id="CHEBI:18420"/>
    </cofactor>
</comment>
<dbReference type="InterPro" id="IPR033391">
    <property type="entry name" value="FBPase_N"/>
</dbReference>
<evidence type="ECO:0000256" key="7">
    <source>
        <dbReference type="ARBA" id="ARBA00024331"/>
    </source>
</evidence>
<keyword evidence="6" id="KW-0119">Carbohydrate metabolism</keyword>
<evidence type="ECO:0000259" key="11">
    <source>
        <dbReference type="Pfam" id="PF18913"/>
    </source>
</evidence>
<dbReference type="GO" id="GO:0042132">
    <property type="term" value="F:fructose 1,6-bisphosphate 1-phosphatase activity"/>
    <property type="evidence" value="ECO:0007669"/>
    <property type="project" value="TreeGrafter"/>
</dbReference>
<dbReference type="GO" id="GO:0046872">
    <property type="term" value="F:metal ion binding"/>
    <property type="evidence" value="ECO:0007669"/>
    <property type="project" value="UniProtKB-KW"/>
</dbReference>
<comment type="similarity">
    <text evidence="2">Belongs to the FBPase class 1 family.</text>
</comment>
<dbReference type="GO" id="GO:0006094">
    <property type="term" value="P:gluconeogenesis"/>
    <property type="evidence" value="ECO:0007669"/>
    <property type="project" value="TreeGrafter"/>
</dbReference>
<sequence length="216" mass="23137">MAATLQPGSSLVGLASGYCLYSSSTFFALTLGAGVQIFTLDPHIGECVLTQPNVADLQDGNGESGERYTARYIGSVVGDVHRTLLYGGIFGYPADSKNANGKLRLLYEAAPMAFLEPSCRRSVHQRVPVLLGSPDDVREMRKYYDAFTGSKEMEGGEARRIRERCFTRLTPGQLLDTTIDKVPDSVAIDSTGDGTVDSVVPIGEAPPGSLPDDVEV</sequence>
<keyword evidence="4" id="KW-0378">Hydrolase</keyword>
<evidence type="ECO:0000256" key="2">
    <source>
        <dbReference type="ARBA" id="ARBA00010941"/>
    </source>
</evidence>
<dbReference type="STRING" id="2903.R1DGR1"/>
<protein>
    <recommendedName>
        <fullName evidence="8">D-fructose-1,6-bisphosphate 1-phosphohydrolase</fullName>
    </recommendedName>
</protein>
<evidence type="ECO:0000256" key="3">
    <source>
        <dbReference type="ARBA" id="ARBA00022723"/>
    </source>
</evidence>
<dbReference type="HOGENOM" id="CLU_1279746_0_0_1"/>
<feature type="region of interest" description="Disordered" evidence="9">
    <location>
        <begin position="189"/>
        <end position="216"/>
    </location>
</feature>
<keyword evidence="3" id="KW-0479">Metal-binding</keyword>
<dbReference type="eggNOG" id="KOG1458">
    <property type="taxonomic scope" value="Eukaryota"/>
</dbReference>
<evidence type="ECO:0000256" key="5">
    <source>
        <dbReference type="ARBA" id="ARBA00022842"/>
    </source>
</evidence>
<comment type="pathway">
    <text evidence="7">Carbohydrate biosynthesis.</text>
</comment>
<dbReference type="RefSeq" id="XP_005787157.1">
    <property type="nucleotide sequence ID" value="XM_005787100.1"/>
</dbReference>
<proteinExistence type="inferred from homology"/>
<evidence type="ECO:0000256" key="1">
    <source>
        <dbReference type="ARBA" id="ARBA00001946"/>
    </source>
</evidence>
<dbReference type="PROSITE" id="PS00124">
    <property type="entry name" value="FBPASE"/>
    <property type="match status" value="1"/>
</dbReference>
<evidence type="ECO:0000256" key="8">
    <source>
        <dbReference type="ARBA" id="ARBA00032973"/>
    </source>
</evidence>
<dbReference type="InterPro" id="IPR020548">
    <property type="entry name" value="Fructose_bisphosphatase_AS"/>
</dbReference>
<dbReference type="Pfam" id="PF18913">
    <property type="entry name" value="FBPase_C"/>
    <property type="match status" value="1"/>
</dbReference>
<dbReference type="InterPro" id="IPR000146">
    <property type="entry name" value="FBPase_class-1"/>
</dbReference>
<dbReference type="KEGG" id="ehx:EMIHUDRAFT_455501"/>
<dbReference type="GeneID" id="17279998"/>
<feature type="domain" description="Fructose-1-6-bisphosphatase class I N-terminal" evidence="10">
    <location>
        <begin position="4"/>
        <end position="51"/>
    </location>
</feature>
<keyword evidence="5" id="KW-0460">Magnesium</keyword>
<dbReference type="Proteomes" id="UP000013827">
    <property type="component" value="Unassembled WGS sequence"/>
</dbReference>
<evidence type="ECO:0000259" key="10">
    <source>
        <dbReference type="Pfam" id="PF00316"/>
    </source>
</evidence>
<dbReference type="SUPFAM" id="SSF56655">
    <property type="entry name" value="Carbohydrate phosphatase"/>
    <property type="match status" value="1"/>
</dbReference>
<dbReference type="GO" id="GO:0005986">
    <property type="term" value="P:sucrose biosynthetic process"/>
    <property type="evidence" value="ECO:0007669"/>
    <property type="project" value="TreeGrafter"/>
</dbReference>
<accession>A0A0D3KG43</accession>
<dbReference type="Gene3D" id="3.30.540.10">
    <property type="entry name" value="Fructose-1,6-Bisphosphatase, subunit A, domain 1"/>
    <property type="match status" value="1"/>
</dbReference>
<dbReference type="Pfam" id="PF00316">
    <property type="entry name" value="FBPase"/>
    <property type="match status" value="1"/>
</dbReference>